<gene>
    <name evidence="2" type="ORF">HMPREF0428_01014</name>
</gene>
<organism evidence="2 3">
    <name type="scientific">Gemella haemolysans M341</name>
    <dbReference type="NCBI Taxonomy" id="562981"/>
    <lineage>
        <taxon>Bacteria</taxon>
        <taxon>Bacillati</taxon>
        <taxon>Bacillota</taxon>
        <taxon>Bacilli</taxon>
        <taxon>Bacillales</taxon>
        <taxon>Gemellaceae</taxon>
        <taxon>Gemella</taxon>
    </lineage>
</organism>
<dbReference type="EMBL" id="ACRO01000015">
    <property type="protein sequence ID" value="EGF88496.1"/>
    <property type="molecule type" value="Genomic_DNA"/>
</dbReference>
<proteinExistence type="predicted"/>
<evidence type="ECO:0000313" key="2">
    <source>
        <dbReference type="EMBL" id="EGF88496.1"/>
    </source>
</evidence>
<keyword evidence="1" id="KW-0175">Coiled coil</keyword>
<name>A0AA87APF3_9BACL</name>
<evidence type="ECO:0000313" key="3">
    <source>
        <dbReference type="Proteomes" id="UP000004773"/>
    </source>
</evidence>
<feature type="coiled-coil region" evidence="1">
    <location>
        <begin position="3"/>
        <end position="66"/>
    </location>
</feature>
<sequence length="68" mass="8080">MVKEKLKELIKEYKHIGDELSQQELKHYDLVNEGKTQEVLTVGNKSDELNKQLENKFDEIMEFIEENV</sequence>
<dbReference type="RefSeq" id="WP_003147108.1">
    <property type="nucleotide sequence ID" value="NZ_GL883583.1"/>
</dbReference>
<reference evidence="2 3" key="1">
    <citation type="submission" date="2011-03" db="EMBL/GenBank/DDBJ databases">
        <title>The Genome Sequence of Gemella haemolysans M341.</title>
        <authorList>
            <consortium name="The Broad Institute Genome Sequencing Platform"/>
            <consortium name="The Broad Institute Genome Sequencing Center for Infectious Disease"/>
            <person name="Earl A."/>
            <person name="Ward D."/>
            <person name="Feldgarden M."/>
            <person name="Gevers D."/>
            <person name="Sibley C.D."/>
            <person name="Field T.R."/>
            <person name="Grinwis M."/>
            <person name="Eshaghurshan C.S."/>
            <person name="Surette M.G."/>
            <person name="Young S.K."/>
            <person name="Zeng Q."/>
            <person name="Gargeya S."/>
            <person name="Fitzgerald M."/>
            <person name="Haas B."/>
            <person name="Abouelleil A."/>
            <person name="Alvarado L."/>
            <person name="Arachchi H.M."/>
            <person name="Berlin A."/>
            <person name="Brown A."/>
            <person name="Chapman S.B."/>
            <person name="Chen Z."/>
            <person name="Dunbar C."/>
            <person name="Freedman E."/>
            <person name="Gearin G."/>
            <person name="Gellesch M."/>
            <person name="Goldberg J."/>
            <person name="Griggs A."/>
            <person name="Gujja S."/>
            <person name="Heilman E.R."/>
            <person name="Heiman D."/>
            <person name="Howarth C."/>
            <person name="Larson L."/>
            <person name="Lui A."/>
            <person name="MacDonald P.J.P."/>
            <person name="Mehta T."/>
            <person name="Montmayeur A."/>
            <person name="Murphy C."/>
            <person name="Neiman D."/>
            <person name="Pearson M."/>
            <person name="Priest M."/>
            <person name="Roberts A."/>
            <person name="Saif S."/>
            <person name="Shea T."/>
            <person name="Shenoy N."/>
            <person name="Sisk P."/>
            <person name="Stolte C."/>
            <person name="Sykes S."/>
            <person name="White J."/>
            <person name="Yandava C."/>
            <person name="Wortman J."/>
            <person name="Nusbaum C."/>
            <person name="Birren B."/>
        </authorList>
    </citation>
    <scope>NUCLEOTIDE SEQUENCE [LARGE SCALE GENOMIC DNA]</scope>
    <source>
        <strain evidence="2 3">M341</strain>
    </source>
</reference>
<accession>A0AA87APF3</accession>
<evidence type="ECO:0000256" key="1">
    <source>
        <dbReference type="SAM" id="Coils"/>
    </source>
</evidence>
<protein>
    <submittedName>
        <fullName evidence="2">Uncharacterized protein</fullName>
    </submittedName>
</protein>
<comment type="caution">
    <text evidence="2">The sequence shown here is derived from an EMBL/GenBank/DDBJ whole genome shotgun (WGS) entry which is preliminary data.</text>
</comment>
<dbReference type="AlphaFoldDB" id="A0AA87APF3"/>
<dbReference type="Proteomes" id="UP000004773">
    <property type="component" value="Unassembled WGS sequence"/>
</dbReference>